<organism evidence="1 2">
    <name type="scientific">Polarella glacialis</name>
    <name type="common">Dinoflagellate</name>
    <dbReference type="NCBI Taxonomy" id="89957"/>
    <lineage>
        <taxon>Eukaryota</taxon>
        <taxon>Sar</taxon>
        <taxon>Alveolata</taxon>
        <taxon>Dinophyceae</taxon>
        <taxon>Suessiales</taxon>
        <taxon>Suessiaceae</taxon>
        <taxon>Polarella</taxon>
    </lineage>
</organism>
<comment type="caution">
    <text evidence="1">The sequence shown here is derived from an EMBL/GenBank/DDBJ whole genome shotgun (WGS) entry which is preliminary data.</text>
</comment>
<proteinExistence type="predicted"/>
<gene>
    <name evidence="1" type="ORF">PGLA1383_LOCUS22789</name>
</gene>
<name>A0A813EXK4_POLGL</name>
<accession>A0A813EXK4</accession>
<dbReference type="AlphaFoldDB" id="A0A813EXK4"/>
<evidence type="ECO:0000313" key="1">
    <source>
        <dbReference type="EMBL" id="CAE8604640.1"/>
    </source>
</evidence>
<keyword evidence="2" id="KW-1185">Reference proteome</keyword>
<feature type="non-terminal residue" evidence="1">
    <location>
        <position position="1"/>
    </location>
</feature>
<reference evidence="1" key="1">
    <citation type="submission" date="2021-02" db="EMBL/GenBank/DDBJ databases">
        <authorList>
            <person name="Dougan E. K."/>
            <person name="Rhodes N."/>
            <person name="Thang M."/>
            <person name="Chan C."/>
        </authorList>
    </citation>
    <scope>NUCLEOTIDE SEQUENCE</scope>
</reference>
<sequence>NYEFWDIMDLMDDKIKDNSAGKFQSGDVGAMGNKPVELPVAVEYAEIMAEEGEWLGMESTGDKVDMRDARFADLPSDATIKEYRIPK</sequence>
<dbReference type="Proteomes" id="UP000654075">
    <property type="component" value="Unassembled WGS sequence"/>
</dbReference>
<evidence type="ECO:0000313" key="2">
    <source>
        <dbReference type="Proteomes" id="UP000654075"/>
    </source>
</evidence>
<dbReference type="EMBL" id="CAJNNV010016727">
    <property type="protein sequence ID" value="CAE8604640.1"/>
    <property type="molecule type" value="Genomic_DNA"/>
</dbReference>
<feature type="non-terminal residue" evidence="1">
    <location>
        <position position="87"/>
    </location>
</feature>
<protein>
    <submittedName>
        <fullName evidence="1">Uncharacterized protein</fullName>
    </submittedName>
</protein>